<evidence type="ECO:0000259" key="7">
    <source>
        <dbReference type="PROSITE" id="PS50983"/>
    </source>
</evidence>
<dbReference type="PROSITE" id="PS50983">
    <property type="entry name" value="FE_B12_PBP"/>
    <property type="match status" value="1"/>
</dbReference>
<keyword evidence="4" id="KW-0410">Iron transport</keyword>
<evidence type="ECO:0000256" key="3">
    <source>
        <dbReference type="ARBA" id="ARBA00022448"/>
    </source>
</evidence>
<evidence type="ECO:0000313" key="8">
    <source>
        <dbReference type="EMBL" id="KGK08599.1"/>
    </source>
</evidence>
<organism evidence="8 9">
    <name type="scientific">Vibrio navarrensis</name>
    <dbReference type="NCBI Taxonomy" id="29495"/>
    <lineage>
        <taxon>Bacteria</taxon>
        <taxon>Pseudomonadati</taxon>
        <taxon>Pseudomonadota</taxon>
        <taxon>Gammaproteobacteria</taxon>
        <taxon>Vibrionales</taxon>
        <taxon>Vibrionaceae</taxon>
        <taxon>Vibrio</taxon>
    </lineage>
</organism>
<keyword evidence="4" id="KW-0408">Iron</keyword>
<dbReference type="PANTHER" id="PTHR30532">
    <property type="entry name" value="IRON III DICITRATE-BINDING PERIPLASMIC PROTEIN"/>
    <property type="match status" value="1"/>
</dbReference>
<dbReference type="PRINTS" id="PR01715">
    <property type="entry name" value="FERRIBNDNGPP"/>
</dbReference>
<evidence type="ECO:0000256" key="6">
    <source>
        <dbReference type="SAM" id="SignalP"/>
    </source>
</evidence>
<accession>A0A099LLN2</accession>
<keyword evidence="4" id="KW-0406">Ion transport</keyword>
<dbReference type="SUPFAM" id="SSF53807">
    <property type="entry name" value="Helical backbone' metal receptor"/>
    <property type="match status" value="1"/>
</dbReference>
<dbReference type="EMBL" id="JMCG01000002">
    <property type="protein sequence ID" value="KGK08599.1"/>
    <property type="molecule type" value="Genomic_DNA"/>
</dbReference>
<dbReference type="PANTHER" id="PTHR30532:SF1">
    <property type="entry name" value="IRON(3+)-HYDROXAMATE-BINDING PROTEIN FHUD"/>
    <property type="match status" value="1"/>
</dbReference>
<evidence type="ECO:0000256" key="5">
    <source>
        <dbReference type="ARBA" id="ARBA00022729"/>
    </source>
</evidence>
<dbReference type="Gene3D" id="3.40.50.1980">
    <property type="entry name" value="Nitrogenase molybdenum iron protein domain"/>
    <property type="match status" value="2"/>
</dbReference>
<dbReference type="Proteomes" id="UP000029994">
    <property type="component" value="Unassembled WGS sequence"/>
</dbReference>
<comment type="caution">
    <text evidence="8">The sequence shown here is derived from an EMBL/GenBank/DDBJ whole genome shotgun (WGS) entry which is preliminary data.</text>
</comment>
<evidence type="ECO:0000256" key="1">
    <source>
        <dbReference type="ARBA" id="ARBA00004196"/>
    </source>
</evidence>
<feature type="domain" description="Fe/B12 periplasmic-binding" evidence="7">
    <location>
        <begin position="46"/>
        <end position="310"/>
    </location>
</feature>
<protein>
    <submittedName>
        <fullName evidence="8">Iron-hydroxamate ABC transporter substrate-binding protein</fullName>
    </submittedName>
</protein>
<reference evidence="8 9" key="1">
    <citation type="submission" date="2014-04" db="EMBL/GenBank/DDBJ databases">
        <title>Genome sequencing of Vibrio navarrensis strains.</title>
        <authorList>
            <person name="Gladney L.M."/>
            <person name="Katz L.S."/>
            <person name="Marino-Ramirez L."/>
            <person name="Jordan I.K."/>
        </authorList>
    </citation>
    <scope>NUCLEOTIDE SEQUENCE [LARGE SCALE GENOMIC DNA]</scope>
    <source>
        <strain evidence="8 9">ATCC 51183</strain>
    </source>
</reference>
<dbReference type="CDD" id="cd01146">
    <property type="entry name" value="FhuD"/>
    <property type="match status" value="1"/>
</dbReference>
<dbReference type="GeneID" id="43684450"/>
<evidence type="ECO:0000256" key="2">
    <source>
        <dbReference type="ARBA" id="ARBA00008814"/>
    </source>
</evidence>
<dbReference type="eggNOG" id="COG0614">
    <property type="taxonomic scope" value="Bacteria"/>
</dbReference>
<dbReference type="STRING" id="29495.EA26_15305"/>
<dbReference type="AlphaFoldDB" id="A0A099LLN2"/>
<dbReference type="RefSeq" id="WP_052079799.1">
    <property type="nucleotide sequence ID" value="NZ_CP061845.1"/>
</dbReference>
<feature type="chain" id="PRO_5001950601" evidence="6">
    <location>
        <begin position="28"/>
        <end position="310"/>
    </location>
</feature>
<feature type="signal peptide" evidence="6">
    <location>
        <begin position="1"/>
        <end position="27"/>
    </location>
</feature>
<dbReference type="GO" id="GO:0030288">
    <property type="term" value="C:outer membrane-bounded periplasmic space"/>
    <property type="evidence" value="ECO:0007669"/>
    <property type="project" value="TreeGrafter"/>
</dbReference>
<keyword evidence="9" id="KW-1185">Reference proteome</keyword>
<sequence length="310" mass="34267">MRLNPRSAYFVSIALLAWLLFSTTSQAAIQIRDGQGDKQFARVPERVVVLDWDLLEQVLALDVLPLAAPNLASYQQWVANPPAPDSMQDLGTRAEPNLETIAALKPDVILASAQQRDLLPVLASIAPVVYLPNFAKQDSAAEVVIEQLKTLGTLFGKSERAQQRLDALDVRFAQLSAQLRNTFTEPPEVVVIRFSNLNTLLLSSENSINQYVLQRLGLINPLVLPAQPWGVSQKRINVLQQLTSAYVLYIRPFPQEKNLRDAVLWNALPAAQQGRVNGVRSVWSYGGVLSLQSTAEAITESLLELAKEPK</sequence>
<proteinExistence type="inferred from homology"/>
<comment type="similarity">
    <text evidence="2">Belongs to the bacterial solute-binding protein 8 family.</text>
</comment>
<gene>
    <name evidence="8" type="ORF">EA26_15305</name>
</gene>
<dbReference type="InterPro" id="IPR002491">
    <property type="entry name" value="ABC_transptr_periplasmic_BD"/>
</dbReference>
<keyword evidence="5 6" id="KW-0732">Signal</keyword>
<keyword evidence="3" id="KW-0813">Transport</keyword>
<evidence type="ECO:0000256" key="4">
    <source>
        <dbReference type="ARBA" id="ARBA00022496"/>
    </source>
</evidence>
<dbReference type="Pfam" id="PF01497">
    <property type="entry name" value="Peripla_BP_2"/>
    <property type="match status" value="1"/>
</dbReference>
<comment type="subcellular location">
    <subcellularLocation>
        <location evidence="1">Cell envelope</location>
    </subcellularLocation>
</comment>
<dbReference type="InterPro" id="IPR051313">
    <property type="entry name" value="Bact_iron-sidero_bind"/>
</dbReference>
<dbReference type="GO" id="GO:1901678">
    <property type="term" value="P:iron coordination entity transport"/>
    <property type="evidence" value="ECO:0007669"/>
    <property type="project" value="UniProtKB-ARBA"/>
</dbReference>
<name>A0A099LLN2_9VIBR</name>
<evidence type="ECO:0000313" key="9">
    <source>
        <dbReference type="Proteomes" id="UP000029994"/>
    </source>
</evidence>